<feature type="compositionally biased region" description="Polar residues" evidence="1">
    <location>
        <begin position="13"/>
        <end position="23"/>
    </location>
</feature>
<dbReference type="EMBL" id="GBRH01168723">
    <property type="protein sequence ID" value="JAE29173.1"/>
    <property type="molecule type" value="Transcribed_RNA"/>
</dbReference>
<sequence>MSLAHIPKKMSLEHNSTMRVQIS</sequence>
<dbReference type="AlphaFoldDB" id="A0A0A9H8F3"/>
<reference evidence="2" key="1">
    <citation type="submission" date="2014-09" db="EMBL/GenBank/DDBJ databases">
        <authorList>
            <person name="Magalhaes I.L.F."/>
            <person name="Oliveira U."/>
            <person name="Santos F.R."/>
            <person name="Vidigal T.H.D.A."/>
            <person name="Brescovit A.D."/>
            <person name="Santos A.J."/>
        </authorList>
    </citation>
    <scope>NUCLEOTIDE SEQUENCE</scope>
    <source>
        <tissue evidence="2">Shoot tissue taken approximately 20 cm above the soil surface</tissue>
    </source>
</reference>
<organism evidence="2">
    <name type="scientific">Arundo donax</name>
    <name type="common">Giant reed</name>
    <name type="synonym">Donax arundinaceus</name>
    <dbReference type="NCBI Taxonomy" id="35708"/>
    <lineage>
        <taxon>Eukaryota</taxon>
        <taxon>Viridiplantae</taxon>
        <taxon>Streptophyta</taxon>
        <taxon>Embryophyta</taxon>
        <taxon>Tracheophyta</taxon>
        <taxon>Spermatophyta</taxon>
        <taxon>Magnoliopsida</taxon>
        <taxon>Liliopsida</taxon>
        <taxon>Poales</taxon>
        <taxon>Poaceae</taxon>
        <taxon>PACMAD clade</taxon>
        <taxon>Arundinoideae</taxon>
        <taxon>Arundineae</taxon>
        <taxon>Arundo</taxon>
    </lineage>
</organism>
<evidence type="ECO:0000313" key="2">
    <source>
        <dbReference type="EMBL" id="JAE29173.1"/>
    </source>
</evidence>
<accession>A0A0A9H8F3</accession>
<feature type="region of interest" description="Disordered" evidence="1">
    <location>
        <begin position="1"/>
        <end position="23"/>
    </location>
</feature>
<name>A0A0A9H8F3_ARUDO</name>
<protein>
    <submittedName>
        <fullName evidence="2">Uncharacterized protein</fullName>
    </submittedName>
</protein>
<reference evidence="2" key="2">
    <citation type="journal article" date="2015" name="Data Brief">
        <title>Shoot transcriptome of the giant reed, Arundo donax.</title>
        <authorList>
            <person name="Barrero R.A."/>
            <person name="Guerrero F.D."/>
            <person name="Moolhuijzen P."/>
            <person name="Goolsby J.A."/>
            <person name="Tidwell J."/>
            <person name="Bellgard S.E."/>
            <person name="Bellgard M.I."/>
        </authorList>
    </citation>
    <scope>NUCLEOTIDE SEQUENCE</scope>
    <source>
        <tissue evidence="2">Shoot tissue taken approximately 20 cm above the soil surface</tissue>
    </source>
</reference>
<proteinExistence type="predicted"/>
<evidence type="ECO:0000256" key="1">
    <source>
        <dbReference type="SAM" id="MobiDB-lite"/>
    </source>
</evidence>